<dbReference type="PANTHER" id="PTHR33103:SF27">
    <property type="entry name" value="OS04G0594700 PROTEIN"/>
    <property type="match status" value="1"/>
</dbReference>
<dbReference type="EMBL" id="JXTB01000048">
    <property type="protein sequence ID" value="PON70861.1"/>
    <property type="molecule type" value="Genomic_DNA"/>
</dbReference>
<proteinExistence type="predicted"/>
<name>A0A2P5DC54_PARAD</name>
<gene>
    <name evidence="1" type="ORF">PanWU01x14_078870</name>
</gene>
<reference evidence="2" key="1">
    <citation type="submission" date="2016-06" db="EMBL/GenBank/DDBJ databases">
        <title>Parallel loss of symbiosis genes in relatives of nitrogen-fixing non-legume Parasponia.</title>
        <authorList>
            <person name="Van Velzen R."/>
            <person name="Holmer R."/>
            <person name="Bu F."/>
            <person name="Rutten L."/>
            <person name="Van Zeijl A."/>
            <person name="Liu W."/>
            <person name="Santuari L."/>
            <person name="Cao Q."/>
            <person name="Sharma T."/>
            <person name="Shen D."/>
            <person name="Roswanjaya Y."/>
            <person name="Wardhani T."/>
            <person name="Kalhor M.S."/>
            <person name="Jansen J."/>
            <person name="Van den Hoogen J."/>
            <person name="Gungor B."/>
            <person name="Hartog M."/>
            <person name="Hontelez J."/>
            <person name="Verver J."/>
            <person name="Yang W.-C."/>
            <person name="Schijlen E."/>
            <person name="Repin R."/>
            <person name="Schilthuizen M."/>
            <person name="Schranz E."/>
            <person name="Heidstra R."/>
            <person name="Miyata K."/>
            <person name="Fedorova E."/>
            <person name="Kohlen W."/>
            <person name="Bisseling T."/>
            <person name="Smit S."/>
            <person name="Geurts R."/>
        </authorList>
    </citation>
    <scope>NUCLEOTIDE SEQUENCE [LARGE SCALE GENOMIC DNA]</scope>
    <source>
        <strain evidence="2">cv. WU1-14</strain>
    </source>
</reference>
<dbReference type="AlphaFoldDB" id="A0A2P5DC54"/>
<dbReference type="PANTHER" id="PTHR33103">
    <property type="entry name" value="OS01G0153900 PROTEIN"/>
    <property type="match status" value="1"/>
</dbReference>
<protein>
    <recommendedName>
        <fullName evidence="3">DUF674 family protein</fullName>
    </recommendedName>
</protein>
<dbReference type="Proteomes" id="UP000237105">
    <property type="component" value="Unassembled WGS sequence"/>
</dbReference>
<dbReference type="Pfam" id="PF05056">
    <property type="entry name" value="DUF674"/>
    <property type="match status" value="1"/>
</dbReference>
<comment type="caution">
    <text evidence="1">The sequence shown here is derived from an EMBL/GenBank/DDBJ whole genome shotgun (WGS) entry which is preliminary data.</text>
</comment>
<dbReference type="InterPro" id="IPR007750">
    <property type="entry name" value="DUF674"/>
</dbReference>
<accession>A0A2P5DC54</accession>
<dbReference type="OrthoDB" id="1277335at2759"/>
<organism evidence="1 2">
    <name type="scientific">Parasponia andersonii</name>
    <name type="common">Sponia andersonii</name>
    <dbReference type="NCBI Taxonomy" id="3476"/>
    <lineage>
        <taxon>Eukaryota</taxon>
        <taxon>Viridiplantae</taxon>
        <taxon>Streptophyta</taxon>
        <taxon>Embryophyta</taxon>
        <taxon>Tracheophyta</taxon>
        <taxon>Spermatophyta</taxon>
        <taxon>Magnoliopsida</taxon>
        <taxon>eudicotyledons</taxon>
        <taxon>Gunneridae</taxon>
        <taxon>Pentapetalae</taxon>
        <taxon>rosids</taxon>
        <taxon>fabids</taxon>
        <taxon>Rosales</taxon>
        <taxon>Cannabaceae</taxon>
        <taxon>Parasponia</taxon>
    </lineage>
</organism>
<keyword evidence="2" id="KW-1185">Reference proteome</keyword>
<sequence length="485" mass="54200">MASGICLKVLVDKKKNKVVFAECDHDFVDVLFSFLTMPIGTIMRLASTKSLTVGIGCMSNLYKSIENIDVQHFPNQACRTMLLSPRNGAESHCKKLKLKIDDAQASVFFVCSSSECTSSKFKLLSYYSYVPCDCGASMYHGIYLSETSSVNGGVFVKATDRFIVSDDLQVMLLCTATSFSLLSKCGVIDGSTIEERTFTLGVNEVLSLLICSLVSSTPLTETLLKQKPVPELNNVVLYNQGRSAKSQVEKQMMGEDQSMHIKLKLFVSKSQKMVCYAEAKKDFVNLLFSLLTVPLGHIVKQVYDSSLKLKGCLDHLYKSLQDLDEQCFKSNYHKEILVAPRVAPGFRYENDLLGIQEAPHQWYYYQDRYGNKNLDANKTPCPYMGIGPIPLRVVHSKSHDKEEKNRGGFLLGPNLFTVTDNLIIKPISPILGLSILNELKVPFGDIEERTVHVGKEEALSLLLSSFVSESALTNAFIRDHTQRQW</sequence>
<evidence type="ECO:0000313" key="1">
    <source>
        <dbReference type="EMBL" id="PON70861.1"/>
    </source>
</evidence>
<evidence type="ECO:0008006" key="3">
    <source>
        <dbReference type="Google" id="ProtNLM"/>
    </source>
</evidence>
<evidence type="ECO:0000313" key="2">
    <source>
        <dbReference type="Proteomes" id="UP000237105"/>
    </source>
</evidence>